<feature type="non-terminal residue" evidence="2">
    <location>
        <position position="281"/>
    </location>
</feature>
<feature type="compositionally biased region" description="Basic and acidic residues" evidence="1">
    <location>
        <begin position="154"/>
        <end position="163"/>
    </location>
</feature>
<evidence type="ECO:0000256" key="1">
    <source>
        <dbReference type="SAM" id="MobiDB-lite"/>
    </source>
</evidence>
<feature type="region of interest" description="Disordered" evidence="1">
    <location>
        <begin position="242"/>
        <end position="266"/>
    </location>
</feature>
<dbReference type="OrthoDB" id="5597868at2759"/>
<feature type="region of interest" description="Disordered" evidence="1">
    <location>
        <begin position="1"/>
        <end position="37"/>
    </location>
</feature>
<protein>
    <submittedName>
        <fullName evidence="2">Uncharacterized protein</fullName>
    </submittedName>
</protein>
<feature type="compositionally biased region" description="Polar residues" evidence="1">
    <location>
        <begin position="83"/>
        <end position="96"/>
    </location>
</feature>
<evidence type="ECO:0000313" key="2">
    <source>
        <dbReference type="EMBL" id="KAJ2841397.1"/>
    </source>
</evidence>
<feature type="region of interest" description="Disordered" evidence="1">
    <location>
        <begin position="83"/>
        <end position="163"/>
    </location>
</feature>
<comment type="caution">
    <text evidence="2">The sequence shown here is derived from an EMBL/GenBank/DDBJ whole genome shotgun (WGS) entry which is preliminary data.</text>
</comment>
<reference evidence="2" key="1">
    <citation type="submission" date="2022-07" db="EMBL/GenBank/DDBJ databases">
        <title>Phylogenomic reconstructions and comparative analyses of Kickxellomycotina fungi.</title>
        <authorList>
            <person name="Reynolds N.K."/>
            <person name="Stajich J.E."/>
            <person name="Barry K."/>
            <person name="Grigoriev I.V."/>
            <person name="Crous P."/>
            <person name="Smith M.E."/>
        </authorList>
    </citation>
    <scope>NUCLEOTIDE SEQUENCE</scope>
    <source>
        <strain evidence="2">NRRL 1566</strain>
    </source>
</reference>
<feature type="compositionally biased region" description="Polar residues" evidence="1">
    <location>
        <begin position="116"/>
        <end position="125"/>
    </location>
</feature>
<evidence type="ECO:0000313" key="3">
    <source>
        <dbReference type="Proteomes" id="UP001139887"/>
    </source>
</evidence>
<keyword evidence="3" id="KW-1185">Reference proteome</keyword>
<feature type="compositionally biased region" description="Polar residues" evidence="1">
    <location>
        <begin position="255"/>
        <end position="266"/>
    </location>
</feature>
<organism evidence="2 3">
    <name type="scientific">Coemansia brasiliensis</name>
    <dbReference type="NCBI Taxonomy" id="2650707"/>
    <lineage>
        <taxon>Eukaryota</taxon>
        <taxon>Fungi</taxon>
        <taxon>Fungi incertae sedis</taxon>
        <taxon>Zoopagomycota</taxon>
        <taxon>Kickxellomycotina</taxon>
        <taxon>Kickxellomycetes</taxon>
        <taxon>Kickxellales</taxon>
        <taxon>Kickxellaceae</taxon>
        <taxon>Coemansia</taxon>
    </lineage>
</organism>
<dbReference type="AlphaFoldDB" id="A0A9W8I724"/>
<feature type="compositionally biased region" description="Low complexity" evidence="1">
    <location>
        <begin position="97"/>
        <end position="115"/>
    </location>
</feature>
<feature type="compositionally biased region" description="Basic residues" evidence="1">
    <location>
        <begin position="1"/>
        <end position="10"/>
    </location>
</feature>
<dbReference type="Proteomes" id="UP001139887">
    <property type="component" value="Unassembled WGS sequence"/>
</dbReference>
<gene>
    <name evidence="2" type="ORF">IWW36_006272</name>
</gene>
<feature type="non-terminal residue" evidence="2">
    <location>
        <position position="1"/>
    </location>
</feature>
<dbReference type="EMBL" id="JANBUW010002196">
    <property type="protein sequence ID" value="KAJ2841397.1"/>
    <property type="molecule type" value="Genomic_DNA"/>
</dbReference>
<sequence>PRKLTRRPRNQRAADDSVDNEETDNVPASKESIPLPNVVIEVPQKSLSSEIRANMAENANEDALSPTQRRIYANVMSSLSNSNDHSIGTGDSNPKQLSIGLHGSGSHSLYPSLGLNSSHGESSRSIGHDKTLQDNSKVATANDDDQQPLTPSSRRTEGERWRDSAVTGLLTQASASTPKGPTPAVVSPEQETAVNHANDVIIGNEDNSKGFPNAVRFRERRSIVERTSSVALDTITARDRAEWKSSNGNRGALQSMPQSHAASRIVSSNGSFTEMIASASS</sequence>
<name>A0A9W8I724_9FUNG</name>
<accession>A0A9W8I724</accession>
<proteinExistence type="predicted"/>